<proteinExistence type="predicted"/>
<dbReference type="Proteomes" id="UP001148838">
    <property type="component" value="Unassembled WGS sequence"/>
</dbReference>
<accession>A0ABQ8SUQ6</accession>
<organism evidence="1 2">
    <name type="scientific">Periplaneta americana</name>
    <name type="common">American cockroach</name>
    <name type="synonym">Blatta americana</name>
    <dbReference type="NCBI Taxonomy" id="6978"/>
    <lineage>
        <taxon>Eukaryota</taxon>
        <taxon>Metazoa</taxon>
        <taxon>Ecdysozoa</taxon>
        <taxon>Arthropoda</taxon>
        <taxon>Hexapoda</taxon>
        <taxon>Insecta</taxon>
        <taxon>Pterygota</taxon>
        <taxon>Neoptera</taxon>
        <taxon>Polyneoptera</taxon>
        <taxon>Dictyoptera</taxon>
        <taxon>Blattodea</taxon>
        <taxon>Blattoidea</taxon>
        <taxon>Blattidae</taxon>
        <taxon>Blattinae</taxon>
        <taxon>Periplaneta</taxon>
    </lineage>
</organism>
<dbReference type="EMBL" id="JAJSOF020000021">
    <property type="protein sequence ID" value="KAJ4437422.1"/>
    <property type="molecule type" value="Genomic_DNA"/>
</dbReference>
<reference evidence="1 2" key="1">
    <citation type="journal article" date="2022" name="Allergy">
        <title>Genome assembly and annotation of Periplaneta americana reveal a comprehensive cockroach allergen profile.</title>
        <authorList>
            <person name="Wang L."/>
            <person name="Xiong Q."/>
            <person name="Saelim N."/>
            <person name="Wang L."/>
            <person name="Nong W."/>
            <person name="Wan A.T."/>
            <person name="Shi M."/>
            <person name="Liu X."/>
            <person name="Cao Q."/>
            <person name="Hui J.H.L."/>
            <person name="Sookrung N."/>
            <person name="Leung T.F."/>
            <person name="Tungtrongchitr A."/>
            <person name="Tsui S.K.W."/>
        </authorList>
    </citation>
    <scope>NUCLEOTIDE SEQUENCE [LARGE SCALE GENOMIC DNA]</scope>
    <source>
        <strain evidence="1">PWHHKU_190912</strain>
    </source>
</reference>
<keyword evidence="2" id="KW-1185">Reference proteome</keyword>
<sequence>MAGLYEGGNEPVGSLKAIRNEGKRTEAFELWIWRRMERVKWADRISNEFVLERVGEERMMLKLIRKRKRNWLSHWLRRNCLLKDALEGMANGRRVRGRIRYQMIDDIKIYGSYEETKRKAKIRKDWRKLGL</sequence>
<comment type="caution">
    <text evidence="1">The sequence shown here is derived from an EMBL/GenBank/DDBJ whole genome shotgun (WGS) entry which is preliminary data.</text>
</comment>
<evidence type="ECO:0000313" key="2">
    <source>
        <dbReference type="Proteomes" id="UP001148838"/>
    </source>
</evidence>
<evidence type="ECO:0000313" key="1">
    <source>
        <dbReference type="EMBL" id="KAJ4437422.1"/>
    </source>
</evidence>
<name>A0ABQ8SUQ6_PERAM</name>
<gene>
    <name evidence="1" type="ORF">ANN_17566</name>
</gene>
<protein>
    <submittedName>
        <fullName evidence="1">Uncharacterized protein</fullName>
    </submittedName>
</protein>